<dbReference type="PANTHER" id="PTHR33525:SF6">
    <property type="entry name" value="HDOD DOMAIN-CONTAINING PROTEIN"/>
    <property type="match status" value="1"/>
</dbReference>
<evidence type="ECO:0000256" key="1">
    <source>
        <dbReference type="PROSITE-ProRule" id="PRU00169"/>
    </source>
</evidence>
<feature type="modified residue" description="4-aspartylphosphate" evidence="1">
    <location>
        <position position="55"/>
    </location>
</feature>
<proteinExistence type="predicted"/>
<protein>
    <submittedName>
        <fullName evidence="4">Predicted signal transduction protein</fullName>
    </submittedName>
</protein>
<evidence type="ECO:0000313" key="5">
    <source>
        <dbReference type="Proteomes" id="UP000001929"/>
    </source>
</evidence>
<feature type="domain" description="HDOD" evidence="3">
    <location>
        <begin position="140"/>
        <end position="335"/>
    </location>
</feature>
<dbReference type="InterPro" id="IPR014626">
    <property type="entry name" value="Sig_transdc_resp-reg_put"/>
</dbReference>
<dbReference type="CDD" id="cd17569">
    <property type="entry name" value="REC_HupR-like"/>
    <property type="match status" value="1"/>
</dbReference>
<dbReference type="PATRIC" id="fig|269796.9.peg.744"/>
<dbReference type="PIRSF" id="PIRSF036883">
    <property type="entry name" value="RR_HD-GYP_mod"/>
    <property type="match status" value="1"/>
</dbReference>
<dbReference type="GO" id="GO:0000160">
    <property type="term" value="P:phosphorelay signal transduction system"/>
    <property type="evidence" value="ECO:0007669"/>
    <property type="project" value="InterPro"/>
</dbReference>
<dbReference type="PROSITE" id="PS50110">
    <property type="entry name" value="RESPONSE_REGULATORY"/>
    <property type="match status" value="1"/>
</dbReference>
<organism evidence="4 5">
    <name type="scientific">Rhodospirillum rubrum (strain ATCC 11170 / ATH 1.1.1 / DSM 467 / LMG 4362 / NCIMB 8255 / S1)</name>
    <dbReference type="NCBI Taxonomy" id="269796"/>
    <lineage>
        <taxon>Bacteria</taxon>
        <taxon>Pseudomonadati</taxon>
        <taxon>Pseudomonadota</taxon>
        <taxon>Alphaproteobacteria</taxon>
        <taxon>Rhodospirillales</taxon>
        <taxon>Rhodospirillaceae</taxon>
        <taxon>Rhodospirillum</taxon>
    </lineage>
</organism>
<keyword evidence="5" id="KW-1185">Reference proteome</keyword>
<evidence type="ECO:0000259" key="3">
    <source>
        <dbReference type="PROSITE" id="PS51833"/>
    </source>
</evidence>
<keyword evidence="1" id="KW-0597">Phosphoprotein</keyword>
<dbReference type="InterPro" id="IPR052340">
    <property type="entry name" value="RNase_Y/CdgJ"/>
</dbReference>
<dbReference type="PROSITE" id="PS51833">
    <property type="entry name" value="HDOD"/>
    <property type="match status" value="1"/>
</dbReference>
<gene>
    <name evidence="4" type="ordered locus">Rru_A0691</name>
</gene>
<dbReference type="AlphaFoldDB" id="Q2RWK0"/>
<reference evidence="4 5" key="1">
    <citation type="journal article" date="2011" name="Stand. Genomic Sci.">
        <title>Complete genome sequence of Rhodospirillum rubrum type strain (S1).</title>
        <authorList>
            <person name="Munk A.C."/>
            <person name="Copeland A."/>
            <person name="Lucas S."/>
            <person name="Lapidus A."/>
            <person name="Del Rio T.G."/>
            <person name="Barry K."/>
            <person name="Detter J.C."/>
            <person name="Hammon N."/>
            <person name="Israni S."/>
            <person name="Pitluck S."/>
            <person name="Brettin T."/>
            <person name="Bruce D."/>
            <person name="Han C."/>
            <person name="Tapia R."/>
            <person name="Gilna P."/>
            <person name="Schmutz J."/>
            <person name="Larimer F."/>
            <person name="Land M."/>
            <person name="Kyrpides N.C."/>
            <person name="Mavromatis K."/>
            <person name="Richardson P."/>
            <person name="Rohde M."/>
            <person name="Goker M."/>
            <person name="Klenk H.P."/>
            <person name="Zhang Y."/>
            <person name="Roberts G.P."/>
            <person name="Reslewic S."/>
            <person name="Schwartz D.C."/>
        </authorList>
    </citation>
    <scope>NUCLEOTIDE SEQUENCE [LARGE SCALE GENOMIC DNA]</scope>
    <source>
        <strain evidence="5">ATCC 11170 / ATH 1.1.1 / DSM 467 / LMG 4362 / NCIMB 8255 / S1</strain>
    </source>
</reference>
<dbReference type="STRING" id="269796.Rru_A0691"/>
<dbReference type="EMBL" id="CP000230">
    <property type="protein sequence ID" value="ABC21495.1"/>
    <property type="molecule type" value="Genomic_DNA"/>
</dbReference>
<evidence type="ECO:0000313" key="4">
    <source>
        <dbReference type="EMBL" id="ABC21495.1"/>
    </source>
</evidence>
<dbReference type="RefSeq" id="WP_011388449.1">
    <property type="nucleotide sequence ID" value="NC_007643.1"/>
</dbReference>
<name>Q2RWK0_RHORT</name>
<evidence type="ECO:0000259" key="2">
    <source>
        <dbReference type="PROSITE" id="PS50110"/>
    </source>
</evidence>
<accession>Q2RWK0</accession>
<dbReference type="EnsemblBacteria" id="ABC21495">
    <property type="protein sequence ID" value="ABC21495"/>
    <property type="gene ID" value="Rru_A0691"/>
</dbReference>
<dbReference type="SMART" id="SM00448">
    <property type="entry name" value="REC"/>
    <property type="match status" value="1"/>
</dbReference>
<dbReference type="Pfam" id="PF00072">
    <property type="entry name" value="Response_reg"/>
    <property type="match status" value="1"/>
</dbReference>
<dbReference type="eggNOG" id="COG1639">
    <property type="taxonomic scope" value="Bacteria"/>
</dbReference>
<feature type="domain" description="Response regulatory" evidence="2">
    <location>
        <begin position="4"/>
        <end position="119"/>
    </location>
</feature>
<dbReference type="InterPro" id="IPR011006">
    <property type="entry name" value="CheY-like_superfamily"/>
</dbReference>
<dbReference type="SUPFAM" id="SSF109604">
    <property type="entry name" value="HD-domain/PDEase-like"/>
    <property type="match status" value="1"/>
</dbReference>
<dbReference type="SUPFAM" id="SSF52172">
    <property type="entry name" value="CheY-like"/>
    <property type="match status" value="1"/>
</dbReference>
<dbReference type="HOGENOM" id="CLU_048246_0_0_5"/>
<dbReference type="PhylomeDB" id="Q2RWK0"/>
<dbReference type="Gene3D" id="1.10.3210.10">
    <property type="entry name" value="Hypothetical protein af1432"/>
    <property type="match status" value="1"/>
</dbReference>
<sequence length="388" mass="41978">MMQTILFVDDDINLLQALQRMLRGYRAEWEMVFVDDPRKALALLATRRFDVVVSDMRMPDLDGAQLLSEVERLHPGTVRVILSGYAEESSLFRSVGPAHQYLSKPCDPEAILALMARSWRLREILADPALRDLAASLRTLPSPPDLYLRLTAAMADPAVNTSTIARMIAEDMAMTAELLKITNSSYFALPSRITTAAQAVRLLGLETVCVLVLHAGIFRQFQGHPGLGEILRALSGHGVAKGLLAQKLAAEDGADEAVRAQAHCAGMMADIGALVLLDAYPDAFQTMIAKAGRGKLEAVERAAFGASHAQLGAFILGLWGFPDPVIEAVLYQWHPSQCLNQGRGALSYVHLACVRGNASPLGPPGMGECDLDADYAARLGLDHSPCVR</sequence>
<dbReference type="PANTHER" id="PTHR33525">
    <property type="match status" value="1"/>
</dbReference>
<dbReference type="Pfam" id="PF08668">
    <property type="entry name" value="HDOD"/>
    <property type="match status" value="1"/>
</dbReference>
<dbReference type="KEGG" id="rru:Rru_A0691"/>
<dbReference type="Proteomes" id="UP000001929">
    <property type="component" value="Chromosome"/>
</dbReference>
<dbReference type="Gene3D" id="3.40.50.2300">
    <property type="match status" value="1"/>
</dbReference>
<dbReference type="InterPro" id="IPR013976">
    <property type="entry name" value="HDOD"/>
</dbReference>
<dbReference type="InterPro" id="IPR001789">
    <property type="entry name" value="Sig_transdc_resp-reg_receiver"/>
</dbReference>
<dbReference type="eggNOG" id="COG2204">
    <property type="taxonomic scope" value="Bacteria"/>
</dbReference>